<sequence>MILILFCCLLIYGIGGYFSPYPYWKTYFILWKTLLFHKEPGIGIKPRIKQAAFLLKYAVFCPLWAFLWLLDDILYSEYKNINIRPVFIMGQPRSGTTFLHRTLASDTKNFLAIRHIEWRFPFIFVQKILSRSSIARKLVQKNYWSNSSAGRIASKMHPNKLSDWEEDGIFYEECFLHHFFVFLRFPYPHLLTYLDDFPALPDSVQDKILQVHNQVIQKIMFLRGDNEKYYLSKEVTSHNKFPSILKRYPDAKFIFSFRSSVDFMNSLISLVRVSTKSKIGVDPMDIASWDRIFQNRMQKDSEFLIELCKEKIENRQQIKIMFNRFTKDLVASIEYVYSKLDFNLPQPYRSHLETLQQGQKNRDRGYDYETKTYKNFDKFDQFVNEIDLEFEENLEERTPLEVS</sequence>
<proteinExistence type="predicted"/>
<keyword evidence="1" id="KW-0808">Transferase</keyword>
<dbReference type="EMBL" id="FNLL01000001">
    <property type="protein sequence ID" value="SDT84447.1"/>
    <property type="molecule type" value="Genomic_DNA"/>
</dbReference>
<accession>A0A1H2DND6</accession>
<keyword evidence="2" id="KW-1185">Reference proteome</keyword>
<dbReference type="GO" id="GO:0016740">
    <property type="term" value="F:transferase activity"/>
    <property type="evidence" value="ECO:0007669"/>
    <property type="project" value="UniProtKB-KW"/>
</dbReference>
<name>A0A1H2DND6_9BACT</name>
<dbReference type="RefSeq" id="WP_092230080.1">
    <property type="nucleotide sequence ID" value="NZ_FNLL01000001.1"/>
</dbReference>
<reference evidence="2" key="1">
    <citation type="submission" date="2016-10" db="EMBL/GenBank/DDBJ databases">
        <authorList>
            <person name="Varghese N."/>
            <person name="Submissions S."/>
        </authorList>
    </citation>
    <scope>NUCLEOTIDE SEQUENCE [LARGE SCALE GENOMIC DNA]</scope>
    <source>
        <strain evidence="2">DSM 3384</strain>
    </source>
</reference>
<dbReference type="Gene3D" id="3.40.50.300">
    <property type="entry name" value="P-loop containing nucleotide triphosphate hydrolases"/>
    <property type="match status" value="1"/>
</dbReference>
<gene>
    <name evidence="1" type="ORF">SAMN04487931_101256</name>
</gene>
<dbReference type="PANTHER" id="PTHR36451:SF1">
    <property type="entry name" value="OMEGA-HYDROXY-BETA-DIHYDROMENAQUINONE-9 SULFOTRANSFERASE STF3"/>
    <property type="match status" value="1"/>
</dbReference>
<organism evidence="1 2">
    <name type="scientific">Desulfobacula phenolica</name>
    <dbReference type="NCBI Taxonomy" id="90732"/>
    <lineage>
        <taxon>Bacteria</taxon>
        <taxon>Pseudomonadati</taxon>
        <taxon>Thermodesulfobacteriota</taxon>
        <taxon>Desulfobacteria</taxon>
        <taxon>Desulfobacterales</taxon>
        <taxon>Desulfobacteraceae</taxon>
        <taxon>Desulfobacula</taxon>
    </lineage>
</organism>
<dbReference type="PANTHER" id="PTHR36451">
    <property type="entry name" value="PAPS-DEPENDENT SULFOTRANSFERASE STF3"/>
    <property type="match status" value="1"/>
</dbReference>
<evidence type="ECO:0000313" key="2">
    <source>
        <dbReference type="Proteomes" id="UP000199608"/>
    </source>
</evidence>
<dbReference type="SUPFAM" id="SSF52540">
    <property type="entry name" value="P-loop containing nucleoside triphosphate hydrolases"/>
    <property type="match status" value="1"/>
</dbReference>
<dbReference type="InterPro" id="IPR027417">
    <property type="entry name" value="P-loop_NTPase"/>
</dbReference>
<evidence type="ECO:0000313" key="1">
    <source>
        <dbReference type="EMBL" id="SDT84447.1"/>
    </source>
</evidence>
<dbReference type="AlphaFoldDB" id="A0A1H2DND6"/>
<dbReference type="Pfam" id="PF13469">
    <property type="entry name" value="Sulfotransfer_3"/>
    <property type="match status" value="1"/>
</dbReference>
<protein>
    <submittedName>
        <fullName evidence="1">Sulfotransferase family protein</fullName>
    </submittedName>
</protein>
<dbReference type="InterPro" id="IPR052736">
    <property type="entry name" value="Stf3_sulfotransferase"/>
</dbReference>
<dbReference type="Proteomes" id="UP000199608">
    <property type="component" value="Unassembled WGS sequence"/>
</dbReference>